<dbReference type="EMBL" id="CAJVQC010113747">
    <property type="protein sequence ID" value="CAG8836127.1"/>
    <property type="molecule type" value="Genomic_DNA"/>
</dbReference>
<evidence type="ECO:0000313" key="1">
    <source>
        <dbReference type="EMBL" id="CAG8836127.1"/>
    </source>
</evidence>
<proteinExistence type="predicted"/>
<protein>
    <submittedName>
        <fullName evidence="1">15067_t:CDS:1</fullName>
    </submittedName>
</protein>
<accession>A0ACA9SDK8</accession>
<organism evidence="1 2">
    <name type="scientific">Racocetra persica</name>
    <dbReference type="NCBI Taxonomy" id="160502"/>
    <lineage>
        <taxon>Eukaryota</taxon>
        <taxon>Fungi</taxon>
        <taxon>Fungi incertae sedis</taxon>
        <taxon>Mucoromycota</taxon>
        <taxon>Glomeromycotina</taxon>
        <taxon>Glomeromycetes</taxon>
        <taxon>Diversisporales</taxon>
        <taxon>Gigasporaceae</taxon>
        <taxon>Racocetra</taxon>
    </lineage>
</organism>
<name>A0ACA9SDK8_9GLOM</name>
<keyword evidence="2" id="KW-1185">Reference proteome</keyword>
<reference evidence="1" key="1">
    <citation type="submission" date="2021-06" db="EMBL/GenBank/DDBJ databases">
        <authorList>
            <person name="Kallberg Y."/>
            <person name="Tangrot J."/>
            <person name="Rosling A."/>
        </authorList>
    </citation>
    <scope>NUCLEOTIDE SEQUENCE</scope>
    <source>
        <strain evidence="1">MA461A</strain>
    </source>
</reference>
<gene>
    <name evidence="1" type="ORF">RPERSI_LOCUS29816</name>
</gene>
<feature type="non-terminal residue" evidence="1">
    <location>
        <position position="73"/>
    </location>
</feature>
<evidence type="ECO:0000313" key="2">
    <source>
        <dbReference type="Proteomes" id="UP000789920"/>
    </source>
</evidence>
<comment type="caution">
    <text evidence="1">The sequence shown here is derived from an EMBL/GenBank/DDBJ whole genome shotgun (WGS) entry which is preliminary data.</text>
</comment>
<feature type="non-terminal residue" evidence="1">
    <location>
        <position position="1"/>
    </location>
</feature>
<dbReference type="Proteomes" id="UP000789920">
    <property type="component" value="Unassembled WGS sequence"/>
</dbReference>
<sequence>SQYANSVFLIVKEFNNINQSRKENTLKFIKEQFEQIYKKEKTNQKAINKLTSNLAQVLEELTTSLIKLIIQKK</sequence>